<dbReference type="InterPro" id="IPR001254">
    <property type="entry name" value="Trypsin_dom"/>
</dbReference>
<name>A0A7R9QA68_9ACAR</name>
<dbReference type="GO" id="GO:0004252">
    <property type="term" value="F:serine-type endopeptidase activity"/>
    <property type="evidence" value="ECO:0007669"/>
    <property type="project" value="InterPro"/>
</dbReference>
<keyword evidence="1" id="KW-0645">Protease</keyword>
<dbReference type="GO" id="GO:0006508">
    <property type="term" value="P:proteolysis"/>
    <property type="evidence" value="ECO:0007669"/>
    <property type="project" value="UniProtKB-KW"/>
</dbReference>
<dbReference type="InterPro" id="IPR033116">
    <property type="entry name" value="TRYPSIN_SER"/>
</dbReference>
<keyword evidence="4" id="KW-1015">Disulfide bond</keyword>
<dbReference type="InterPro" id="IPR009003">
    <property type="entry name" value="Peptidase_S1_PA"/>
</dbReference>
<proteinExistence type="predicted"/>
<feature type="domain" description="Peptidase S1" evidence="5">
    <location>
        <begin position="1"/>
        <end position="106"/>
    </location>
</feature>
<evidence type="ECO:0000313" key="6">
    <source>
        <dbReference type="EMBL" id="CAD7637987.1"/>
    </source>
</evidence>
<sequence>TGWGRTQGGASTLPTDLQYQRLSIVAAPDCNARYGTVQEVTARMVCTEHKTASVCGGDSGGPLVVDGKLVGIVSWTMGDCRPDTTAYPSGYADVANQLTWLTDRIK</sequence>
<protein>
    <recommendedName>
        <fullName evidence="5">Peptidase S1 domain-containing protein</fullName>
    </recommendedName>
</protein>
<dbReference type="PANTHER" id="PTHR24276">
    <property type="entry name" value="POLYSERASE-RELATED"/>
    <property type="match status" value="1"/>
</dbReference>
<dbReference type="EMBL" id="CAJPVJ010000162">
    <property type="protein sequence ID" value="CAG2161539.1"/>
    <property type="molecule type" value="Genomic_DNA"/>
</dbReference>
<gene>
    <name evidence="6" type="ORF">ONB1V03_LOCUS1144</name>
</gene>
<dbReference type="PROSITE" id="PS00135">
    <property type="entry name" value="TRYPSIN_SER"/>
    <property type="match status" value="1"/>
</dbReference>
<dbReference type="AlphaFoldDB" id="A0A7R9QA68"/>
<evidence type="ECO:0000256" key="1">
    <source>
        <dbReference type="ARBA" id="ARBA00022670"/>
    </source>
</evidence>
<keyword evidence="7" id="KW-1185">Reference proteome</keyword>
<dbReference type="Gene3D" id="2.40.10.10">
    <property type="entry name" value="Trypsin-like serine proteases"/>
    <property type="match status" value="1"/>
</dbReference>
<evidence type="ECO:0000256" key="3">
    <source>
        <dbReference type="ARBA" id="ARBA00022825"/>
    </source>
</evidence>
<dbReference type="InterPro" id="IPR043504">
    <property type="entry name" value="Peptidase_S1_PA_chymotrypsin"/>
</dbReference>
<accession>A0A7R9QA68</accession>
<reference evidence="6" key="1">
    <citation type="submission" date="2020-11" db="EMBL/GenBank/DDBJ databases">
        <authorList>
            <person name="Tran Van P."/>
        </authorList>
    </citation>
    <scope>NUCLEOTIDE SEQUENCE</scope>
</reference>
<evidence type="ECO:0000313" key="7">
    <source>
        <dbReference type="Proteomes" id="UP000728032"/>
    </source>
</evidence>
<dbReference type="EMBL" id="OC914987">
    <property type="protein sequence ID" value="CAD7637987.1"/>
    <property type="molecule type" value="Genomic_DNA"/>
</dbReference>
<dbReference type="InterPro" id="IPR050430">
    <property type="entry name" value="Peptidase_S1"/>
</dbReference>
<evidence type="ECO:0000256" key="2">
    <source>
        <dbReference type="ARBA" id="ARBA00022801"/>
    </source>
</evidence>
<dbReference type="FunFam" id="2.40.10.10:FF:000036">
    <property type="entry name" value="Trypsin beta"/>
    <property type="match status" value="1"/>
</dbReference>
<dbReference type="SUPFAM" id="SSF50494">
    <property type="entry name" value="Trypsin-like serine proteases"/>
    <property type="match status" value="1"/>
</dbReference>
<evidence type="ECO:0000259" key="5">
    <source>
        <dbReference type="PROSITE" id="PS50240"/>
    </source>
</evidence>
<dbReference type="Proteomes" id="UP000728032">
    <property type="component" value="Unassembled WGS sequence"/>
</dbReference>
<organism evidence="6">
    <name type="scientific">Oppiella nova</name>
    <dbReference type="NCBI Taxonomy" id="334625"/>
    <lineage>
        <taxon>Eukaryota</taxon>
        <taxon>Metazoa</taxon>
        <taxon>Ecdysozoa</taxon>
        <taxon>Arthropoda</taxon>
        <taxon>Chelicerata</taxon>
        <taxon>Arachnida</taxon>
        <taxon>Acari</taxon>
        <taxon>Acariformes</taxon>
        <taxon>Sarcoptiformes</taxon>
        <taxon>Oribatida</taxon>
        <taxon>Brachypylina</taxon>
        <taxon>Oppioidea</taxon>
        <taxon>Oppiidae</taxon>
        <taxon>Oppiella</taxon>
    </lineage>
</organism>
<keyword evidence="2" id="KW-0378">Hydrolase</keyword>
<dbReference type="Pfam" id="PF00089">
    <property type="entry name" value="Trypsin"/>
    <property type="match status" value="1"/>
</dbReference>
<dbReference type="PANTHER" id="PTHR24276:SF91">
    <property type="entry name" value="AT26814P-RELATED"/>
    <property type="match status" value="1"/>
</dbReference>
<keyword evidence="3" id="KW-0720">Serine protease</keyword>
<feature type="non-terminal residue" evidence="6">
    <location>
        <position position="106"/>
    </location>
</feature>
<dbReference type="PROSITE" id="PS50240">
    <property type="entry name" value="TRYPSIN_DOM"/>
    <property type="match status" value="1"/>
</dbReference>
<dbReference type="OrthoDB" id="8440449at2759"/>
<evidence type="ECO:0000256" key="4">
    <source>
        <dbReference type="ARBA" id="ARBA00023157"/>
    </source>
</evidence>